<dbReference type="NCBIfam" id="NF041920">
    <property type="entry name" value="DmpI"/>
    <property type="match status" value="1"/>
</dbReference>
<dbReference type="SUPFAM" id="SSF55331">
    <property type="entry name" value="Tautomerase/MIF"/>
    <property type="match status" value="1"/>
</dbReference>
<feature type="domain" description="4-oxalocrotonate tautomerase-like" evidence="3">
    <location>
        <begin position="4"/>
        <end position="59"/>
    </location>
</feature>
<keyword evidence="2" id="KW-0413">Isomerase</keyword>
<proteinExistence type="inferred from homology"/>
<evidence type="ECO:0000313" key="4">
    <source>
        <dbReference type="EMBL" id="TCC10608.1"/>
    </source>
</evidence>
<dbReference type="InterPro" id="IPR014347">
    <property type="entry name" value="Tautomerase/MIF_sf"/>
</dbReference>
<gene>
    <name evidence="4" type="ORF">E0H45_04665</name>
</gene>
<dbReference type="OrthoDB" id="4965437at2"/>
<sequence length="60" mass="6502">MPIVTVLQGPRTPELKRELVQKVTDAFVDSLGVPAESVQVWIQETPPDSWAVGGTLTADK</sequence>
<evidence type="ECO:0000256" key="2">
    <source>
        <dbReference type="ARBA" id="ARBA00023235"/>
    </source>
</evidence>
<evidence type="ECO:0000313" key="5">
    <source>
        <dbReference type="Proteomes" id="UP000292346"/>
    </source>
</evidence>
<dbReference type="EMBL" id="SJJZ01000001">
    <property type="protein sequence ID" value="TCC10608.1"/>
    <property type="molecule type" value="Genomic_DNA"/>
</dbReference>
<reference evidence="4 5" key="1">
    <citation type="submission" date="2019-02" db="EMBL/GenBank/DDBJ databases">
        <title>Kribbella capetownensis sp. nov. and Kribbella speibonae sp. nov., isolated from soil.</title>
        <authorList>
            <person name="Curtis S.M."/>
            <person name="Norton I."/>
            <person name="Everest G.J."/>
            <person name="Meyers P.R."/>
        </authorList>
    </citation>
    <scope>NUCLEOTIDE SEQUENCE [LARGE SCALE GENOMIC DNA]</scope>
    <source>
        <strain evidence="4 5">KCTC 29219</strain>
    </source>
</reference>
<comment type="caution">
    <text evidence="4">The sequence shown here is derived from an EMBL/GenBank/DDBJ whole genome shotgun (WGS) entry which is preliminary data.</text>
</comment>
<dbReference type="RefSeq" id="WP_131335020.1">
    <property type="nucleotide sequence ID" value="NZ_SJJZ01000001.1"/>
</dbReference>
<dbReference type="Gene3D" id="3.30.429.10">
    <property type="entry name" value="Macrophage Migration Inhibitory Factor"/>
    <property type="match status" value="1"/>
</dbReference>
<protein>
    <submittedName>
        <fullName evidence="4">4-oxalocrotonate tautomerase family protein</fullName>
    </submittedName>
</protein>
<dbReference type="Proteomes" id="UP000292346">
    <property type="component" value="Unassembled WGS sequence"/>
</dbReference>
<evidence type="ECO:0000256" key="1">
    <source>
        <dbReference type="ARBA" id="ARBA00006723"/>
    </source>
</evidence>
<dbReference type="AlphaFoldDB" id="A0A4R0HK74"/>
<dbReference type="PANTHER" id="PTHR35530">
    <property type="entry name" value="TAUTOMERASE-RELATED"/>
    <property type="match status" value="1"/>
</dbReference>
<dbReference type="InterPro" id="IPR004370">
    <property type="entry name" value="4-OT-like_dom"/>
</dbReference>
<comment type="similarity">
    <text evidence="1">Belongs to the 4-oxalocrotonate tautomerase family.</text>
</comment>
<accession>A0A4R0HK74</accession>
<name>A0A4R0HK74_9ACTN</name>
<evidence type="ECO:0000259" key="3">
    <source>
        <dbReference type="Pfam" id="PF01361"/>
    </source>
</evidence>
<dbReference type="PANTHER" id="PTHR35530:SF1">
    <property type="entry name" value="2-HYDROXYMUCONATE TAUTOMERASE"/>
    <property type="match status" value="1"/>
</dbReference>
<dbReference type="Pfam" id="PF01361">
    <property type="entry name" value="Tautomerase"/>
    <property type="match status" value="1"/>
</dbReference>
<keyword evidence="5" id="KW-1185">Reference proteome</keyword>
<dbReference type="GO" id="GO:0016853">
    <property type="term" value="F:isomerase activity"/>
    <property type="evidence" value="ECO:0007669"/>
    <property type="project" value="UniProtKB-KW"/>
</dbReference>
<organism evidence="4 5">
    <name type="scientific">Kribbella soli</name>
    <dbReference type="NCBI Taxonomy" id="1124743"/>
    <lineage>
        <taxon>Bacteria</taxon>
        <taxon>Bacillati</taxon>
        <taxon>Actinomycetota</taxon>
        <taxon>Actinomycetes</taxon>
        <taxon>Propionibacteriales</taxon>
        <taxon>Kribbellaceae</taxon>
        <taxon>Kribbella</taxon>
    </lineage>
</organism>